<evidence type="ECO:0008006" key="4">
    <source>
        <dbReference type="Google" id="ProtNLM"/>
    </source>
</evidence>
<comment type="caution">
    <text evidence="2">The sequence shown here is derived from an EMBL/GenBank/DDBJ whole genome shotgun (WGS) entry which is preliminary data.</text>
</comment>
<keyword evidence="1" id="KW-0472">Membrane</keyword>
<dbReference type="GeneID" id="25312441"/>
<evidence type="ECO:0000313" key="3">
    <source>
        <dbReference type="Proteomes" id="UP000053958"/>
    </source>
</evidence>
<dbReference type="Pfam" id="PF20345">
    <property type="entry name" value="DUF6640"/>
    <property type="match status" value="1"/>
</dbReference>
<dbReference type="EMBL" id="LASV01000017">
    <property type="protein sequence ID" value="KKA25582.1"/>
    <property type="molecule type" value="Genomic_DNA"/>
</dbReference>
<evidence type="ECO:0000313" key="2">
    <source>
        <dbReference type="EMBL" id="KKA25582.1"/>
    </source>
</evidence>
<dbReference type="RefSeq" id="XP_013332194.1">
    <property type="nucleotide sequence ID" value="XM_013476740.1"/>
</dbReference>
<evidence type="ECO:0000256" key="1">
    <source>
        <dbReference type="SAM" id="Phobius"/>
    </source>
</evidence>
<protein>
    <recommendedName>
        <fullName evidence="4">Acetyltransferase</fullName>
    </recommendedName>
</protein>
<gene>
    <name evidence="2" type="ORF">T310_0387</name>
</gene>
<feature type="transmembrane region" description="Helical" evidence="1">
    <location>
        <begin position="124"/>
        <end position="144"/>
    </location>
</feature>
<dbReference type="OrthoDB" id="2819018at2759"/>
<name>A0A0F4Z4Y4_RASE3</name>
<proteinExistence type="predicted"/>
<feature type="transmembrane region" description="Helical" evidence="1">
    <location>
        <begin position="53"/>
        <end position="69"/>
    </location>
</feature>
<organism evidence="2 3">
    <name type="scientific">Rasamsonia emersonii (strain ATCC 16479 / CBS 393.64 / IMI 116815)</name>
    <dbReference type="NCBI Taxonomy" id="1408163"/>
    <lineage>
        <taxon>Eukaryota</taxon>
        <taxon>Fungi</taxon>
        <taxon>Dikarya</taxon>
        <taxon>Ascomycota</taxon>
        <taxon>Pezizomycotina</taxon>
        <taxon>Eurotiomycetes</taxon>
        <taxon>Eurotiomycetidae</taxon>
        <taxon>Eurotiales</taxon>
        <taxon>Trichocomaceae</taxon>
        <taxon>Rasamsonia</taxon>
    </lineage>
</organism>
<dbReference type="AlphaFoldDB" id="A0A0F4Z4Y4"/>
<feature type="transmembrane region" description="Helical" evidence="1">
    <location>
        <begin position="90"/>
        <end position="112"/>
    </location>
</feature>
<dbReference type="STRING" id="1408163.A0A0F4Z4Y4"/>
<dbReference type="Proteomes" id="UP000053958">
    <property type="component" value="Unassembled WGS sequence"/>
</dbReference>
<keyword evidence="1" id="KW-0812">Transmembrane</keyword>
<sequence length="173" mass="18910">MTTTTTTITPGRILLALVAILTAAGGFLADMNETHIYNPRWPPHAKFHNGQTMSMGLLLGLSSLYYLFGRSSSSREPRALAQALAQELSSLWTAAWLGSLYWVTQLSAALYPGSLPVDPEFGQGFPQAYICVVLLSMVVVGTGWDAKKAVDSRMTKNCSSESTDRQRLCINYE</sequence>
<dbReference type="InterPro" id="IPR046580">
    <property type="entry name" value="DUF6640"/>
</dbReference>
<keyword evidence="3" id="KW-1185">Reference proteome</keyword>
<keyword evidence="1" id="KW-1133">Transmembrane helix</keyword>
<reference evidence="2 3" key="1">
    <citation type="submission" date="2015-04" db="EMBL/GenBank/DDBJ databases">
        <authorList>
            <person name="Heijne W.H."/>
            <person name="Fedorova N.D."/>
            <person name="Nierman W.C."/>
            <person name="Vollebregt A.W."/>
            <person name="Zhao Z."/>
            <person name="Wu L."/>
            <person name="Kumar M."/>
            <person name="Stam H."/>
            <person name="van den Berg M.A."/>
            <person name="Pel H.J."/>
        </authorList>
    </citation>
    <scope>NUCLEOTIDE SEQUENCE [LARGE SCALE GENOMIC DNA]</scope>
    <source>
        <strain evidence="2 3">CBS 393.64</strain>
    </source>
</reference>
<accession>A0A0F4Z4Y4</accession>